<dbReference type="SUPFAM" id="SSF56601">
    <property type="entry name" value="beta-lactamase/transpeptidase-like"/>
    <property type="match status" value="1"/>
</dbReference>
<dbReference type="Pfam" id="PF03717">
    <property type="entry name" value="PBP_dimer"/>
    <property type="match status" value="1"/>
</dbReference>
<keyword evidence="3" id="KW-0472">Membrane</keyword>
<comment type="subcellular location">
    <subcellularLocation>
        <location evidence="1">Membrane</location>
    </subcellularLocation>
</comment>
<keyword evidence="5" id="KW-0378">Hydrolase</keyword>
<dbReference type="Gene3D" id="3.10.350.10">
    <property type="entry name" value="LysM domain"/>
    <property type="match status" value="1"/>
</dbReference>
<dbReference type="EMBL" id="SZUV01000001">
    <property type="protein sequence ID" value="TQN52530.1"/>
    <property type="molecule type" value="Genomic_DNA"/>
</dbReference>
<dbReference type="InterPro" id="IPR036138">
    <property type="entry name" value="PBP_dimer_sf"/>
</dbReference>
<keyword evidence="2 5" id="KW-0121">Carboxypeptidase</keyword>
<evidence type="ECO:0000256" key="1">
    <source>
        <dbReference type="ARBA" id="ARBA00004370"/>
    </source>
</evidence>
<evidence type="ECO:0000313" key="5">
    <source>
        <dbReference type="EMBL" id="TQN52530.1"/>
    </source>
</evidence>
<dbReference type="PANTHER" id="PTHR30627">
    <property type="entry name" value="PEPTIDOGLYCAN D,D-TRANSPEPTIDASE"/>
    <property type="match status" value="1"/>
</dbReference>
<protein>
    <submittedName>
        <fullName evidence="5">Peptidoglycan D,D-transpeptidase FtsI</fullName>
        <ecNumber evidence="5">3.4.16.4</ecNumber>
    </submittedName>
</protein>
<dbReference type="Pfam" id="PF01476">
    <property type="entry name" value="LysM"/>
    <property type="match status" value="1"/>
</dbReference>
<reference evidence="5 6" key="1">
    <citation type="submission" date="2019-03" db="EMBL/GenBank/DDBJ databases">
        <title>New insights into Acidothiobacillus thiooxidans sulfur metabolism through coupled gene expression, solution geochemistry, microscopy and spectroscopy analyses.</title>
        <authorList>
            <person name="Camacho D."/>
            <person name="Frazao R."/>
            <person name="Fouillen A."/>
            <person name="Nanci A."/>
            <person name="Lang B.F."/>
            <person name="Apte S.C."/>
            <person name="Baron C."/>
            <person name="Warren L.A."/>
        </authorList>
    </citation>
    <scope>NUCLEOTIDE SEQUENCE [LARGE SCALE GENOMIC DNA]</scope>
    <source>
        <strain evidence="5 6">ATCC 19377</strain>
    </source>
</reference>
<dbReference type="AlphaFoldDB" id="A0A543Q892"/>
<dbReference type="RefSeq" id="WP_142088770.1">
    <property type="nucleotide sequence ID" value="NZ_SZUV01000001.1"/>
</dbReference>
<dbReference type="Gene3D" id="3.30.450.330">
    <property type="match status" value="1"/>
</dbReference>
<dbReference type="InterPro" id="IPR050515">
    <property type="entry name" value="Beta-lactam/transpept"/>
</dbReference>
<evidence type="ECO:0000313" key="6">
    <source>
        <dbReference type="Proteomes" id="UP000315403"/>
    </source>
</evidence>
<gene>
    <name evidence="5" type="primary">ftsI_4</name>
    <name evidence="5" type="ORF">DLNHIDIE_02422</name>
</gene>
<dbReference type="SUPFAM" id="SSF56519">
    <property type="entry name" value="Penicillin binding protein dimerisation domain"/>
    <property type="match status" value="1"/>
</dbReference>
<dbReference type="Proteomes" id="UP000315403">
    <property type="component" value="Unassembled WGS sequence"/>
</dbReference>
<feature type="domain" description="LysM" evidence="4">
    <location>
        <begin position="559"/>
        <end position="603"/>
    </location>
</feature>
<dbReference type="GO" id="GO:0071555">
    <property type="term" value="P:cell wall organization"/>
    <property type="evidence" value="ECO:0007669"/>
    <property type="project" value="TreeGrafter"/>
</dbReference>
<dbReference type="GO" id="GO:0008658">
    <property type="term" value="F:penicillin binding"/>
    <property type="evidence" value="ECO:0007669"/>
    <property type="project" value="InterPro"/>
</dbReference>
<dbReference type="SUPFAM" id="SSF54106">
    <property type="entry name" value="LysM domain"/>
    <property type="match status" value="1"/>
</dbReference>
<organism evidence="5 6">
    <name type="scientific">Acidithiobacillus thiooxidans ATCC 19377</name>
    <dbReference type="NCBI Taxonomy" id="637390"/>
    <lineage>
        <taxon>Bacteria</taxon>
        <taxon>Pseudomonadati</taxon>
        <taxon>Pseudomonadota</taxon>
        <taxon>Acidithiobacillia</taxon>
        <taxon>Acidithiobacillales</taxon>
        <taxon>Acidithiobacillaceae</taxon>
        <taxon>Acidithiobacillus</taxon>
    </lineage>
</organism>
<keyword evidence="2 5" id="KW-0645">Protease</keyword>
<dbReference type="PANTHER" id="PTHR30627:SF1">
    <property type="entry name" value="PEPTIDOGLYCAN D,D-TRANSPEPTIDASE FTSI"/>
    <property type="match status" value="1"/>
</dbReference>
<evidence type="ECO:0000256" key="2">
    <source>
        <dbReference type="ARBA" id="ARBA00022645"/>
    </source>
</evidence>
<dbReference type="InterPro" id="IPR012338">
    <property type="entry name" value="Beta-lactam/transpept-like"/>
</dbReference>
<sequence>MDRPVKFLPAGRARLVIIVLLLTFAVMLIRDIYLQILDQSTLRQQGQMRYLRTIPLPASRGIITARNGEPLAVNVHAVTIWADPAILDKHHDQWAELSHALHLSEASFARRVASGGADYAYIERQVAPEFGTALQKLQVPGIYVQDTSRSYYPMGAVTTPLLGLVDEAHQGSAGLERGYNTWLRAHPGKELALVDGHGQIVHVAKVQKLAHFGHPLQLTINPQIQYWAYITLTRSLHHFHAKDGSAVVMNVHTGQILAMVSAPSCNPNAEGSCMDPADYTNNAVHQAFEPGSVMKPFVVAAALASHSVQPDARFNVFHPLIVDGYAITDDVRHHILNIEHILKYSSCIGASKIALKTPEQIIYNIYLSAGFGRKPDLGFVDATSGVLPNWHSWSLARHATIALGYGVSVTTLQLADAYAAFANGGYHMRPELVMGQAPVAKRIMPAWVAKKLRVWLQSVAEPGGTGILAAIEGYHVAGKTGTANMANGHGGFYGHTTNATFVGFAPGNHPQLVMAVSLRGSHFKWNFGGIEAAPVFRVTMRHALQELDVAPACHHGPTMRITIRPGQNLAEIAQQYHSSVAHLMQINQMTNPEDIDSGALLMVPTPKGGKHICRFEAPLVSRAQAEIWSEGGGGA</sequence>
<evidence type="ECO:0000256" key="3">
    <source>
        <dbReference type="ARBA" id="ARBA00023136"/>
    </source>
</evidence>
<dbReference type="Pfam" id="PF00905">
    <property type="entry name" value="Transpeptidase"/>
    <property type="match status" value="1"/>
</dbReference>
<dbReference type="GO" id="GO:0005886">
    <property type="term" value="C:plasma membrane"/>
    <property type="evidence" value="ECO:0007669"/>
    <property type="project" value="TreeGrafter"/>
</dbReference>
<dbReference type="InterPro" id="IPR018392">
    <property type="entry name" value="LysM"/>
</dbReference>
<dbReference type="InterPro" id="IPR005311">
    <property type="entry name" value="PBP_dimer"/>
</dbReference>
<comment type="caution">
    <text evidence="5">The sequence shown here is derived from an EMBL/GenBank/DDBJ whole genome shotgun (WGS) entry which is preliminary data.</text>
</comment>
<dbReference type="EC" id="3.4.16.4" evidence="5"/>
<evidence type="ECO:0000259" key="4">
    <source>
        <dbReference type="PROSITE" id="PS51782"/>
    </source>
</evidence>
<dbReference type="Gene3D" id="3.40.710.10">
    <property type="entry name" value="DD-peptidase/beta-lactamase superfamily"/>
    <property type="match status" value="1"/>
</dbReference>
<dbReference type="PROSITE" id="PS51782">
    <property type="entry name" value="LYSM"/>
    <property type="match status" value="1"/>
</dbReference>
<name>A0A543Q892_ACITH</name>
<dbReference type="Gene3D" id="3.90.1310.10">
    <property type="entry name" value="Penicillin-binding protein 2a (Domain 2)"/>
    <property type="match status" value="1"/>
</dbReference>
<dbReference type="GO" id="GO:0009002">
    <property type="term" value="F:serine-type D-Ala-D-Ala carboxypeptidase activity"/>
    <property type="evidence" value="ECO:0007669"/>
    <property type="project" value="UniProtKB-EC"/>
</dbReference>
<accession>A0A543Q892</accession>
<dbReference type="InterPro" id="IPR036779">
    <property type="entry name" value="LysM_dom_sf"/>
</dbReference>
<proteinExistence type="predicted"/>
<dbReference type="InterPro" id="IPR001460">
    <property type="entry name" value="PCN-bd_Tpept"/>
</dbReference>